<reference evidence="2" key="1">
    <citation type="submission" date="2022-11" db="EMBL/GenBank/DDBJ databases">
        <authorList>
            <person name="Petersen C."/>
        </authorList>
    </citation>
    <scope>NUCLEOTIDE SEQUENCE</scope>
    <source>
        <strain evidence="2">IBT 22155</strain>
    </source>
</reference>
<dbReference type="GeneID" id="81404474"/>
<sequence>MVDPAFVLRPSGHLTPPLSPRKRRRYLRDSEDSEGEMSLQQYMHSTEYYRSVSLESPQPLPVKMEPAPALEQEISPLYPEVLAIMRRHNLNVNTTFECGKMSKPNTRLVPPQHSMVAQENDVLTSFGSLQKGDYCLKNGRTTYVTSGICNGAKAERDFCREGDSGAFILDRSGTVTGLLWGGLEHYGEDVGLVSSMSEVLEAIKEKIGGRVSVDLPQ</sequence>
<dbReference type="Proteomes" id="UP001149079">
    <property type="component" value="Unassembled WGS sequence"/>
</dbReference>
<proteinExistence type="predicted"/>
<keyword evidence="3" id="KW-1185">Reference proteome</keyword>
<name>A0A9W9H0B7_9EURO</name>
<evidence type="ECO:0000256" key="1">
    <source>
        <dbReference type="SAM" id="MobiDB-lite"/>
    </source>
</evidence>
<protein>
    <submittedName>
        <fullName evidence="2">Uncharacterized protein</fullName>
    </submittedName>
</protein>
<comment type="caution">
    <text evidence="2">The sequence shown here is derived from an EMBL/GenBank/DDBJ whole genome shotgun (WGS) entry which is preliminary data.</text>
</comment>
<feature type="region of interest" description="Disordered" evidence="1">
    <location>
        <begin position="1"/>
        <end position="37"/>
    </location>
</feature>
<gene>
    <name evidence="2" type="ORF">N7515_004560</name>
</gene>
<accession>A0A9W9H0B7</accession>
<evidence type="ECO:0000313" key="3">
    <source>
        <dbReference type="Proteomes" id="UP001149079"/>
    </source>
</evidence>
<evidence type="ECO:0000313" key="2">
    <source>
        <dbReference type="EMBL" id="KAJ5135282.1"/>
    </source>
</evidence>
<dbReference type="EMBL" id="JAPQKL010000004">
    <property type="protein sequence ID" value="KAJ5135282.1"/>
    <property type="molecule type" value="Genomic_DNA"/>
</dbReference>
<dbReference type="RefSeq" id="XP_056522254.1">
    <property type="nucleotide sequence ID" value="XM_056665304.1"/>
</dbReference>
<dbReference type="OrthoDB" id="5424209at2759"/>
<reference evidence="2" key="2">
    <citation type="journal article" date="2023" name="IMA Fungus">
        <title>Comparative genomic study of the Penicillium genus elucidates a diverse pangenome and 15 lateral gene transfer events.</title>
        <authorList>
            <person name="Petersen C."/>
            <person name="Sorensen T."/>
            <person name="Nielsen M.R."/>
            <person name="Sondergaard T.E."/>
            <person name="Sorensen J.L."/>
            <person name="Fitzpatrick D.A."/>
            <person name="Frisvad J.C."/>
            <person name="Nielsen K.L."/>
        </authorList>
    </citation>
    <scope>NUCLEOTIDE SEQUENCE</scope>
    <source>
        <strain evidence="2">IBT 22155</strain>
    </source>
</reference>
<dbReference type="AlphaFoldDB" id="A0A9W9H0B7"/>
<organism evidence="2 3">
    <name type="scientific">Penicillium bovifimosum</name>
    <dbReference type="NCBI Taxonomy" id="126998"/>
    <lineage>
        <taxon>Eukaryota</taxon>
        <taxon>Fungi</taxon>
        <taxon>Dikarya</taxon>
        <taxon>Ascomycota</taxon>
        <taxon>Pezizomycotina</taxon>
        <taxon>Eurotiomycetes</taxon>
        <taxon>Eurotiomycetidae</taxon>
        <taxon>Eurotiales</taxon>
        <taxon>Aspergillaceae</taxon>
        <taxon>Penicillium</taxon>
    </lineage>
</organism>